<reference evidence="3" key="3">
    <citation type="submission" date="2025-08" db="UniProtKB">
        <authorList>
            <consortium name="Ensembl"/>
        </authorList>
    </citation>
    <scope>IDENTIFICATION</scope>
    <source>
        <strain evidence="3">HSOK</strain>
    </source>
</reference>
<evidence type="ECO:0000256" key="2">
    <source>
        <dbReference type="ARBA" id="ARBA00022946"/>
    </source>
</evidence>
<evidence type="ECO:0008006" key="5">
    <source>
        <dbReference type="Google" id="ProtNLM"/>
    </source>
</evidence>
<reference key="1">
    <citation type="journal article" date="2007" name="Nature">
        <title>The medaka draft genome and insights into vertebrate genome evolution.</title>
        <authorList>
            <person name="Kasahara M."/>
            <person name="Naruse K."/>
            <person name="Sasaki S."/>
            <person name="Nakatani Y."/>
            <person name="Qu W."/>
            <person name="Ahsan B."/>
            <person name="Yamada T."/>
            <person name="Nagayasu Y."/>
            <person name="Doi K."/>
            <person name="Kasai Y."/>
            <person name="Jindo T."/>
            <person name="Kobayashi D."/>
            <person name="Shimada A."/>
            <person name="Toyoda A."/>
            <person name="Kuroki Y."/>
            <person name="Fujiyama A."/>
            <person name="Sasaki T."/>
            <person name="Shimizu A."/>
            <person name="Asakawa S."/>
            <person name="Shimizu N."/>
            <person name="Hashimoto S."/>
            <person name="Yang J."/>
            <person name="Lee Y."/>
            <person name="Matsushima K."/>
            <person name="Sugano S."/>
            <person name="Sakaizumi M."/>
            <person name="Narita T."/>
            <person name="Ohishi K."/>
            <person name="Haga S."/>
            <person name="Ohta F."/>
            <person name="Nomoto H."/>
            <person name="Nogata K."/>
            <person name="Morishita T."/>
            <person name="Endo T."/>
            <person name="Shin-I T."/>
            <person name="Takeda H."/>
            <person name="Morishita S."/>
            <person name="Kohara Y."/>
        </authorList>
    </citation>
    <scope>NUCLEOTIDE SEQUENCE [LARGE SCALE GENOMIC DNA]</scope>
    <source>
        <strain>Hd-rR</strain>
    </source>
</reference>
<evidence type="ECO:0000313" key="4">
    <source>
        <dbReference type="Proteomes" id="UP000265200"/>
    </source>
</evidence>
<dbReference type="PANTHER" id="PTHR15437:SF1">
    <property type="entry name" value="TRANSCRIPTION TERMINATION FACTOR 2, MITOCHONDRIAL"/>
    <property type="match status" value="1"/>
</dbReference>
<reference evidence="3" key="4">
    <citation type="submission" date="2025-09" db="UniProtKB">
        <authorList>
            <consortium name="Ensembl"/>
        </authorList>
    </citation>
    <scope>IDENTIFICATION</scope>
    <source>
        <strain evidence="3">HSOK</strain>
    </source>
</reference>
<dbReference type="Proteomes" id="UP000265200">
    <property type="component" value="Chromosome 23"/>
</dbReference>
<dbReference type="PANTHER" id="PTHR15437">
    <property type="entry name" value="TRANSCRIPTION TERMINATION FACTOR, MITOCHONDRIAL"/>
    <property type="match status" value="1"/>
</dbReference>
<evidence type="ECO:0000256" key="1">
    <source>
        <dbReference type="ARBA" id="ARBA00007692"/>
    </source>
</evidence>
<comment type="similarity">
    <text evidence="1">Belongs to the mTERF family.</text>
</comment>
<name>A0A3P9HHJ5_ORYLA</name>
<reference evidence="3 4" key="2">
    <citation type="submission" date="2017-04" db="EMBL/GenBank/DDBJ databases">
        <title>CpG methylation of centromeres and impact of large insertions on vertebrate speciation.</title>
        <authorList>
            <person name="Ichikawa K."/>
            <person name="Yoshimura J."/>
            <person name="Morishita S."/>
        </authorList>
    </citation>
    <scope>NUCLEOTIDE SEQUENCE</scope>
    <source>
        <strain evidence="3 4">HSOK</strain>
    </source>
</reference>
<accession>A0A3P9HHJ5</accession>
<dbReference type="GO" id="GO:0003676">
    <property type="term" value="F:nucleic acid binding"/>
    <property type="evidence" value="ECO:0007669"/>
    <property type="project" value="InterPro"/>
</dbReference>
<keyword evidence="2" id="KW-0809">Transit peptide</keyword>
<protein>
    <recommendedName>
        <fullName evidence="5">Mitochondrial transcription termination factor 2</fullName>
    </recommendedName>
</protein>
<organism evidence="3 4">
    <name type="scientific">Oryzias latipes</name>
    <name type="common">Japanese rice fish</name>
    <name type="synonym">Japanese killifish</name>
    <dbReference type="NCBI Taxonomy" id="8090"/>
    <lineage>
        <taxon>Eukaryota</taxon>
        <taxon>Metazoa</taxon>
        <taxon>Chordata</taxon>
        <taxon>Craniata</taxon>
        <taxon>Vertebrata</taxon>
        <taxon>Euteleostomi</taxon>
        <taxon>Actinopterygii</taxon>
        <taxon>Neopterygii</taxon>
        <taxon>Teleostei</taxon>
        <taxon>Neoteleostei</taxon>
        <taxon>Acanthomorphata</taxon>
        <taxon>Ovalentaria</taxon>
        <taxon>Atherinomorphae</taxon>
        <taxon>Beloniformes</taxon>
        <taxon>Adrianichthyidae</taxon>
        <taxon>Oryziinae</taxon>
        <taxon>Oryzias</taxon>
    </lineage>
</organism>
<dbReference type="AlphaFoldDB" id="A0A3P9HHJ5"/>
<sequence>MMLRVTSASLCASCQRMRLLLPPSVSASSLTPPIKRQENQRTVSSLYELSVDIRKVRKFKGWVLSERTAYVSETADLLRDMGADAAVIARIFETHPEAVLCRPEEVTAQRDLWESVCSSKRTLLNIIEKFPASFFSVNHHSNQRDNIHYLQSLQLCKRIISKLMASAPHSFSQPVESNKEVINTLRETYLDLGGDEVNLRIWLQKLLTQNPHILLRPAEAWRDSLNFLREQGFTTEELLSLVSSLRASIAELKPESMQQALDYTEGALDCSKDELKKVVIRCPAILYYSVAMLAGRFQGLMDAGVSTQQVKESPNVLELTTQIVLYRIQKLASYGYDVRSGSLDLIVGTKKDFEMTYTKLNLRQQRPLFNPVAPPRFVED</sequence>
<proteinExistence type="inferred from homology"/>
<dbReference type="InterPro" id="IPR038538">
    <property type="entry name" value="MTERF_sf"/>
</dbReference>
<dbReference type="FunFam" id="1.25.70.10:FF:000045">
    <property type="entry name" value="Uncharacterized protein"/>
    <property type="match status" value="1"/>
</dbReference>
<dbReference type="InterPro" id="IPR003690">
    <property type="entry name" value="MTERF"/>
</dbReference>
<evidence type="ECO:0000313" key="3">
    <source>
        <dbReference type="Ensembl" id="ENSORLP00015007242.1"/>
    </source>
</evidence>
<dbReference type="SMART" id="SM00733">
    <property type="entry name" value="Mterf"/>
    <property type="match status" value="4"/>
</dbReference>
<dbReference type="Ensembl" id="ENSORLT00015002848.1">
    <property type="protein sequence ID" value="ENSORLP00015007242.1"/>
    <property type="gene ID" value="ENSORLG00015000713.1"/>
</dbReference>
<dbReference type="Pfam" id="PF02536">
    <property type="entry name" value="mTERF"/>
    <property type="match status" value="1"/>
</dbReference>
<dbReference type="Gene3D" id="1.25.70.10">
    <property type="entry name" value="Transcription termination factor 3, mitochondrial"/>
    <property type="match status" value="1"/>
</dbReference>